<organism evidence="1 2">
    <name type="scientific">Brassica cretica</name>
    <name type="common">Mustard</name>
    <dbReference type="NCBI Taxonomy" id="69181"/>
    <lineage>
        <taxon>Eukaryota</taxon>
        <taxon>Viridiplantae</taxon>
        <taxon>Streptophyta</taxon>
        <taxon>Embryophyta</taxon>
        <taxon>Tracheophyta</taxon>
        <taxon>Spermatophyta</taxon>
        <taxon>Magnoliopsida</taxon>
        <taxon>eudicotyledons</taxon>
        <taxon>Gunneridae</taxon>
        <taxon>Pentapetalae</taxon>
        <taxon>rosids</taxon>
        <taxon>malvids</taxon>
        <taxon>Brassicales</taxon>
        <taxon>Brassicaceae</taxon>
        <taxon>Brassiceae</taxon>
        <taxon>Brassica</taxon>
    </lineage>
</organism>
<sequence>MQQRQPYIVEHNEKAFLKQPKLEEILEGNRYVKGTGVQTNEEVAIKLESVKTAQHQDI</sequence>
<comment type="caution">
    <text evidence="1">The sequence shown here is derived from an EMBL/GenBank/DDBJ whole genome shotgun (WGS) entry which is preliminary data.</text>
</comment>
<protein>
    <submittedName>
        <fullName evidence="1">Uncharacterized protein</fullName>
    </submittedName>
</protein>
<gene>
    <name evidence="1" type="ORF">F2Q69_00014379</name>
</gene>
<evidence type="ECO:0000313" key="1">
    <source>
        <dbReference type="EMBL" id="KAF3556071.1"/>
    </source>
</evidence>
<accession>A0A8S9R442</accession>
<name>A0A8S9R442_BRACR</name>
<dbReference type="EMBL" id="QGKX02000996">
    <property type="protein sequence ID" value="KAF3556071.1"/>
    <property type="molecule type" value="Genomic_DNA"/>
</dbReference>
<proteinExistence type="predicted"/>
<reference evidence="1" key="1">
    <citation type="submission" date="2019-12" db="EMBL/GenBank/DDBJ databases">
        <title>Genome sequencing and annotation of Brassica cretica.</title>
        <authorList>
            <person name="Studholme D.J."/>
            <person name="Sarris P."/>
        </authorList>
    </citation>
    <scope>NUCLEOTIDE SEQUENCE</scope>
    <source>
        <strain evidence="1">PFS-109/04</strain>
        <tissue evidence="1">Leaf</tissue>
    </source>
</reference>
<dbReference type="Proteomes" id="UP000712600">
    <property type="component" value="Unassembled WGS sequence"/>
</dbReference>
<evidence type="ECO:0000313" key="2">
    <source>
        <dbReference type="Proteomes" id="UP000712600"/>
    </source>
</evidence>
<dbReference type="AlphaFoldDB" id="A0A8S9R442"/>